<dbReference type="EMBL" id="GBRH01243844">
    <property type="protein sequence ID" value="JAD54051.1"/>
    <property type="molecule type" value="Transcribed_RNA"/>
</dbReference>
<sequence>MWLVILNLRYNAGVCCQMNKQTCFSIWSILLRIQFF</sequence>
<proteinExistence type="predicted"/>
<organism evidence="1">
    <name type="scientific">Arundo donax</name>
    <name type="common">Giant reed</name>
    <name type="synonym">Donax arundinaceus</name>
    <dbReference type="NCBI Taxonomy" id="35708"/>
    <lineage>
        <taxon>Eukaryota</taxon>
        <taxon>Viridiplantae</taxon>
        <taxon>Streptophyta</taxon>
        <taxon>Embryophyta</taxon>
        <taxon>Tracheophyta</taxon>
        <taxon>Spermatophyta</taxon>
        <taxon>Magnoliopsida</taxon>
        <taxon>Liliopsida</taxon>
        <taxon>Poales</taxon>
        <taxon>Poaceae</taxon>
        <taxon>PACMAD clade</taxon>
        <taxon>Arundinoideae</taxon>
        <taxon>Arundineae</taxon>
        <taxon>Arundo</taxon>
    </lineage>
</organism>
<reference evidence="1" key="1">
    <citation type="submission" date="2014-09" db="EMBL/GenBank/DDBJ databases">
        <authorList>
            <person name="Magalhaes I.L.F."/>
            <person name="Oliveira U."/>
            <person name="Santos F.R."/>
            <person name="Vidigal T.H.D.A."/>
            <person name="Brescovit A.D."/>
            <person name="Santos A.J."/>
        </authorList>
    </citation>
    <scope>NUCLEOTIDE SEQUENCE</scope>
    <source>
        <tissue evidence="1">Shoot tissue taken approximately 20 cm above the soil surface</tissue>
    </source>
</reference>
<reference evidence="1" key="2">
    <citation type="journal article" date="2015" name="Data Brief">
        <title>Shoot transcriptome of the giant reed, Arundo donax.</title>
        <authorList>
            <person name="Barrero R.A."/>
            <person name="Guerrero F.D."/>
            <person name="Moolhuijzen P."/>
            <person name="Goolsby J.A."/>
            <person name="Tidwell J."/>
            <person name="Bellgard S.E."/>
            <person name="Bellgard M.I."/>
        </authorList>
    </citation>
    <scope>NUCLEOTIDE SEQUENCE</scope>
    <source>
        <tissue evidence="1">Shoot tissue taken approximately 20 cm above the soil surface</tissue>
    </source>
</reference>
<protein>
    <submittedName>
        <fullName evidence="1">Uncharacterized protein</fullName>
    </submittedName>
</protein>
<dbReference type="AlphaFoldDB" id="A0A0A9ASF7"/>
<name>A0A0A9ASF7_ARUDO</name>
<accession>A0A0A9ASF7</accession>
<evidence type="ECO:0000313" key="1">
    <source>
        <dbReference type="EMBL" id="JAD54051.1"/>
    </source>
</evidence>